<dbReference type="EMBL" id="JBHSBC010000014">
    <property type="protein sequence ID" value="MFC3981475.1"/>
    <property type="molecule type" value="Genomic_DNA"/>
</dbReference>
<name>A0ABV8F1Z1_9ACTN</name>
<gene>
    <name evidence="2" type="ORF">ACFOYY_15150</name>
</gene>
<organism evidence="2 3">
    <name type="scientific">Streptosporangium jomthongense</name>
    <dbReference type="NCBI Taxonomy" id="1193683"/>
    <lineage>
        <taxon>Bacteria</taxon>
        <taxon>Bacillati</taxon>
        <taxon>Actinomycetota</taxon>
        <taxon>Actinomycetes</taxon>
        <taxon>Streptosporangiales</taxon>
        <taxon>Streptosporangiaceae</taxon>
        <taxon>Streptosporangium</taxon>
    </lineage>
</organism>
<dbReference type="InterPro" id="IPR006311">
    <property type="entry name" value="TAT_signal"/>
</dbReference>
<evidence type="ECO:0000313" key="2">
    <source>
        <dbReference type="EMBL" id="MFC3981475.1"/>
    </source>
</evidence>
<accession>A0ABV8F1Z1</accession>
<protein>
    <submittedName>
        <fullName evidence="2">Uncharacterized protein</fullName>
    </submittedName>
</protein>
<dbReference type="RefSeq" id="WP_386190104.1">
    <property type="nucleotide sequence ID" value="NZ_JBHSBC010000014.1"/>
</dbReference>
<proteinExistence type="predicted"/>
<sequence>MRSVSRRSLLRGGALGVAAVTVAGCATGRPVSSPSPTAEQPDPEIMLIRQLITGKERTIALYSSAASDRLTPFRRRHEAHLAELRRRLPRESAPVSPSASGAPATPAASASPGVSETAGPDSRKAVSVRSLRDMERESAALRPRQLDGVSPALAQLIASMGACEAAHALALSRPL</sequence>
<dbReference type="Proteomes" id="UP001595698">
    <property type="component" value="Unassembled WGS sequence"/>
</dbReference>
<feature type="compositionally biased region" description="Basic and acidic residues" evidence="1">
    <location>
        <begin position="81"/>
        <end position="90"/>
    </location>
</feature>
<feature type="compositionally biased region" description="Low complexity" evidence="1">
    <location>
        <begin position="92"/>
        <end position="115"/>
    </location>
</feature>
<dbReference type="PROSITE" id="PS51318">
    <property type="entry name" value="TAT"/>
    <property type="match status" value="1"/>
</dbReference>
<evidence type="ECO:0000313" key="3">
    <source>
        <dbReference type="Proteomes" id="UP001595698"/>
    </source>
</evidence>
<comment type="caution">
    <text evidence="2">The sequence shown here is derived from an EMBL/GenBank/DDBJ whole genome shotgun (WGS) entry which is preliminary data.</text>
</comment>
<evidence type="ECO:0000256" key="1">
    <source>
        <dbReference type="SAM" id="MobiDB-lite"/>
    </source>
</evidence>
<reference evidence="3" key="1">
    <citation type="journal article" date="2019" name="Int. J. Syst. Evol. Microbiol.">
        <title>The Global Catalogue of Microorganisms (GCM) 10K type strain sequencing project: providing services to taxonomists for standard genome sequencing and annotation.</title>
        <authorList>
            <consortium name="The Broad Institute Genomics Platform"/>
            <consortium name="The Broad Institute Genome Sequencing Center for Infectious Disease"/>
            <person name="Wu L."/>
            <person name="Ma J."/>
        </authorList>
    </citation>
    <scope>NUCLEOTIDE SEQUENCE [LARGE SCALE GENOMIC DNA]</scope>
    <source>
        <strain evidence="3">TBRC 7912</strain>
    </source>
</reference>
<dbReference type="PROSITE" id="PS51257">
    <property type="entry name" value="PROKAR_LIPOPROTEIN"/>
    <property type="match status" value="1"/>
</dbReference>
<feature type="region of interest" description="Disordered" evidence="1">
    <location>
        <begin position="81"/>
        <end position="143"/>
    </location>
</feature>
<feature type="compositionally biased region" description="Basic and acidic residues" evidence="1">
    <location>
        <begin position="130"/>
        <end position="139"/>
    </location>
</feature>
<keyword evidence="3" id="KW-1185">Reference proteome</keyword>